<dbReference type="InterPro" id="IPR051693">
    <property type="entry name" value="UPF0046_metallophosphoest"/>
</dbReference>
<dbReference type="CDD" id="cd07379">
    <property type="entry name" value="MPP_239FB"/>
    <property type="match status" value="1"/>
</dbReference>
<dbReference type="PANTHER" id="PTHR12905">
    <property type="entry name" value="METALLOPHOSPHOESTERASE"/>
    <property type="match status" value="1"/>
</dbReference>
<proteinExistence type="predicted"/>
<accession>A0AAN8EZC5</accession>
<evidence type="ECO:0000313" key="2">
    <source>
        <dbReference type="EMBL" id="KAK5957091.1"/>
    </source>
</evidence>
<name>A0AAN8EZC5_9EURO</name>
<dbReference type="EMBL" id="JAKLMC020000003">
    <property type="protein sequence ID" value="KAK5957091.1"/>
    <property type="molecule type" value="Genomic_DNA"/>
</dbReference>
<dbReference type="Proteomes" id="UP001316803">
    <property type="component" value="Unassembled WGS sequence"/>
</dbReference>
<evidence type="ECO:0000259" key="1">
    <source>
        <dbReference type="Pfam" id="PF00149"/>
    </source>
</evidence>
<dbReference type="AlphaFoldDB" id="A0AAN8EZC5"/>
<dbReference type="PANTHER" id="PTHR12905:SF18">
    <property type="entry name" value="ESTER HYDROLASE, PUTATIVE (AFU_ORTHOLOGUE AFUA_4G03130)-RELATED"/>
    <property type="match status" value="1"/>
</dbReference>
<dbReference type="InterPro" id="IPR029052">
    <property type="entry name" value="Metallo-depent_PP-like"/>
</dbReference>
<organism evidence="2 3">
    <name type="scientific">Knufia fluminis</name>
    <dbReference type="NCBI Taxonomy" id="191047"/>
    <lineage>
        <taxon>Eukaryota</taxon>
        <taxon>Fungi</taxon>
        <taxon>Dikarya</taxon>
        <taxon>Ascomycota</taxon>
        <taxon>Pezizomycotina</taxon>
        <taxon>Eurotiomycetes</taxon>
        <taxon>Chaetothyriomycetidae</taxon>
        <taxon>Chaetothyriales</taxon>
        <taxon>Trichomeriaceae</taxon>
        <taxon>Knufia</taxon>
    </lineage>
</organism>
<dbReference type="SUPFAM" id="SSF56300">
    <property type="entry name" value="Metallo-dependent phosphatases"/>
    <property type="match status" value="1"/>
</dbReference>
<keyword evidence="3" id="KW-1185">Reference proteome</keyword>
<dbReference type="GO" id="GO:0016787">
    <property type="term" value="F:hydrolase activity"/>
    <property type="evidence" value="ECO:0007669"/>
    <property type="project" value="InterPro"/>
</dbReference>
<protein>
    <recommendedName>
        <fullName evidence="1">Calcineurin-like phosphoesterase domain-containing protein</fullName>
    </recommendedName>
</protein>
<dbReference type="Gene3D" id="3.60.21.10">
    <property type="match status" value="1"/>
</dbReference>
<dbReference type="Pfam" id="PF00149">
    <property type="entry name" value="Metallophos"/>
    <property type="match status" value="1"/>
</dbReference>
<reference evidence="2 3" key="1">
    <citation type="submission" date="2022-12" db="EMBL/GenBank/DDBJ databases">
        <title>Genomic features and morphological characterization of a novel Knufia sp. strain isolated from spacecraft assembly facility.</title>
        <authorList>
            <person name="Teixeira M."/>
            <person name="Chander A.M."/>
            <person name="Stajich J.E."/>
            <person name="Venkateswaran K."/>
        </authorList>
    </citation>
    <scope>NUCLEOTIDE SEQUENCE [LARGE SCALE GENOMIC DNA]</scope>
    <source>
        <strain evidence="2 3">FJI-L2-BK-P2</strain>
    </source>
</reference>
<gene>
    <name evidence="2" type="ORF">OHC33_001460</name>
</gene>
<comment type="caution">
    <text evidence="2">The sequence shown here is derived from an EMBL/GenBank/DDBJ whole genome shotgun (WGS) entry which is preliminary data.</text>
</comment>
<dbReference type="InterPro" id="IPR004843">
    <property type="entry name" value="Calcineurin-like_PHP"/>
</dbReference>
<feature type="domain" description="Calcineurin-like phosphoesterase" evidence="1">
    <location>
        <begin position="54"/>
        <end position="249"/>
    </location>
</feature>
<sequence length="348" mass="39348">MPLLTRPTSPFQPPSTLYLLLFHPLYTLLNTLHTLLLSLRGQPYKPPPSQLPIPITCISDTHSKYPRLPPSGELLIHSGDLTNTGTLNSIQQTLDWLKSHQKPWPGSRDGYRYILVIAGNHDSYLDERSRNSHDTRTSRGKNGRKLDWGKIIYLQHGEVTLTFPGDRKLKIYGAPQIPKCGGKEFAFQYERGVDAWSNTIPDDVDVLVTHNPPKWHCDIAGNGGLGCEYELKECWRVKPTLHVFGHVHGGYGREYVWWDEGTRLMEEVRRCAFVAYPGRQKEGLVALFAGVLNLKLYSLGLRLLVADVKGLLWTRLWKGVRNGSIMVNAALTYQTTERLGNAPQTIML</sequence>
<evidence type="ECO:0000313" key="3">
    <source>
        <dbReference type="Proteomes" id="UP001316803"/>
    </source>
</evidence>